<dbReference type="Proteomes" id="UP000825483">
    <property type="component" value="Unassembled WGS sequence"/>
</dbReference>
<evidence type="ECO:0000313" key="1">
    <source>
        <dbReference type="EMBL" id="GJG59189.1"/>
    </source>
</evidence>
<comment type="caution">
    <text evidence="1">The sequence shown here is derived from an EMBL/GenBank/DDBJ whole genome shotgun (WGS) entry which is preliminary data.</text>
</comment>
<organism evidence="1 2">
    <name type="scientific">Prevotella lacticifex</name>
    <dbReference type="NCBI Taxonomy" id="2854755"/>
    <lineage>
        <taxon>Bacteria</taxon>
        <taxon>Pseudomonadati</taxon>
        <taxon>Bacteroidota</taxon>
        <taxon>Bacteroidia</taxon>
        <taxon>Bacteroidales</taxon>
        <taxon>Prevotellaceae</taxon>
        <taxon>Prevotella</taxon>
    </lineage>
</organism>
<evidence type="ECO:0000313" key="2">
    <source>
        <dbReference type="Proteomes" id="UP000825483"/>
    </source>
</evidence>
<sequence>MMVGGAMSGYCSIGRLTNPIVPRSTKNMETTVESTGLFIKLVNDIKILL</sequence>
<protein>
    <submittedName>
        <fullName evidence="1">Uncharacterized protein</fullName>
    </submittedName>
</protein>
<reference evidence="1" key="1">
    <citation type="journal article" date="2022" name="Int. J. Syst. Evol. Microbiol.">
        <title>Prevotella lacticifex sp. nov., isolated from the rumen of cows.</title>
        <authorList>
            <person name="Shinkai T."/>
            <person name="Ikeyama N."/>
            <person name="Kumagai M."/>
            <person name="Ohmori H."/>
            <person name="Sakamoto M."/>
            <person name="Ohkuma M."/>
            <person name="Mitsumori M."/>
        </authorList>
    </citation>
    <scope>NUCLEOTIDE SEQUENCE</scope>
    <source>
        <strain evidence="1">R5076</strain>
    </source>
</reference>
<keyword evidence="2" id="KW-1185">Reference proteome</keyword>
<gene>
    <name evidence="1" type="ORF">PRLR5076_20400</name>
</gene>
<name>A0A9R1CAS4_9BACT</name>
<proteinExistence type="predicted"/>
<dbReference type="AlphaFoldDB" id="A0A9R1CAS4"/>
<dbReference type="EMBL" id="BPUB01000002">
    <property type="protein sequence ID" value="GJG59189.1"/>
    <property type="molecule type" value="Genomic_DNA"/>
</dbReference>
<accession>A0A9R1CAS4</accession>